<keyword evidence="2" id="KW-0067">ATP-binding</keyword>
<keyword evidence="4" id="KW-0436">Ligase</keyword>
<dbReference type="RefSeq" id="WP_225699370.1">
    <property type="nucleotide sequence ID" value="NZ_JAIXNE010000006.1"/>
</dbReference>
<evidence type="ECO:0000313" key="5">
    <source>
        <dbReference type="Proteomes" id="UP001139409"/>
    </source>
</evidence>
<evidence type="ECO:0000256" key="1">
    <source>
        <dbReference type="ARBA" id="ARBA00022741"/>
    </source>
</evidence>
<keyword evidence="5" id="KW-1185">Reference proteome</keyword>
<evidence type="ECO:0000259" key="3">
    <source>
        <dbReference type="Pfam" id="PF00501"/>
    </source>
</evidence>
<proteinExistence type="predicted"/>
<dbReference type="InterPro" id="IPR042099">
    <property type="entry name" value="ANL_N_sf"/>
</dbReference>
<evidence type="ECO:0000313" key="4">
    <source>
        <dbReference type="EMBL" id="MCA6078512.1"/>
    </source>
</evidence>
<keyword evidence="1" id="KW-0547">Nucleotide-binding</keyword>
<dbReference type="PROSITE" id="PS00455">
    <property type="entry name" value="AMP_BINDING"/>
    <property type="match status" value="1"/>
</dbReference>
<dbReference type="CDD" id="cd05907">
    <property type="entry name" value="VL_LC_FACS_like"/>
    <property type="match status" value="1"/>
</dbReference>
<dbReference type="SUPFAM" id="SSF56801">
    <property type="entry name" value="Acetyl-CoA synthetase-like"/>
    <property type="match status" value="1"/>
</dbReference>
<accession>A0A9X1L1R9</accession>
<dbReference type="AlphaFoldDB" id="A0A9X1L1R9"/>
<dbReference type="EMBL" id="JAIXNE010000006">
    <property type="protein sequence ID" value="MCA6078512.1"/>
    <property type="molecule type" value="Genomic_DNA"/>
</dbReference>
<evidence type="ECO:0000256" key="2">
    <source>
        <dbReference type="ARBA" id="ARBA00022840"/>
    </source>
</evidence>
<dbReference type="Pfam" id="PF00501">
    <property type="entry name" value="AMP-binding"/>
    <property type="match status" value="1"/>
</dbReference>
<comment type="caution">
    <text evidence="4">The sequence shown here is derived from an EMBL/GenBank/DDBJ whole genome shotgun (WGS) entry which is preliminary data.</text>
</comment>
<dbReference type="Gene3D" id="3.40.50.12780">
    <property type="entry name" value="N-terminal domain of ligase-like"/>
    <property type="match status" value="1"/>
</dbReference>
<dbReference type="GO" id="GO:0004467">
    <property type="term" value="F:long-chain fatty acid-CoA ligase activity"/>
    <property type="evidence" value="ECO:0007669"/>
    <property type="project" value="TreeGrafter"/>
</dbReference>
<sequence length="574" mass="65205">MEINRLFDVLFYQLEQSPLERALSDRKPNGWVHYSTADLVKSVNSLSAGLLNYGIQKQDRVAIASYNCSEWVIADNAISQIGGVNVPLYPNASADDYRYILDHSETKLVFCGDREILARVEEAIADMTYPPRVVTFSEEVSGDKSWKSLMLDYDDYESVIVKRRAQTLPMEMATIIYTSGTTGRPKGVMLSHRNILANCDSLTRSYILPQAGERLVSFLPLCHIFERTSTYHYMRHGIEIYFVNDLDNLGDYIREVKPQYFNTVPRMLEKVYEKLIAAGNALTGIKKKLFFWAVGLAEKHEPYGKQSLSYSIQLKLADKLIYSKWRIALGGNIKYIISGAAALQPRLVRIFWAAKIYVMEAYGLTEASPGISLSYPEKGLVVPGCVGRVIDGVEVKFDEDGEILVRGENVMMGYYKNPEETAKVLHGEWLRTGDVGELTNGLLRITDRKKEIFKTSGGKYIAPQKIENLMKAASGIEQILVLGEGRKFPSALIVPNEAFLKTHADIDLQSQEEAMQRDIEVFNDRLAQYEKIKKIRIVQENWDVENGLLTPTMKMKRKKILSRYNELIESMYDE</sequence>
<organism evidence="4 5">
    <name type="scientific">Fulvivirga sedimenti</name>
    <dbReference type="NCBI Taxonomy" id="2879465"/>
    <lineage>
        <taxon>Bacteria</taxon>
        <taxon>Pseudomonadati</taxon>
        <taxon>Bacteroidota</taxon>
        <taxon>Cytophagia</taxon>
        <taxon>Cytophagales</taxon>
        <taxon>Fulvivirgaceae</taxon>
        <taxon>Fulvivirga</taxon>
    </lineage>
</organism>
<name>A0A9X1L1R9_9BACT</name>
<dbReference type="Pfam" id="PF23562">
    <property type="entry name" value="AMP-binding_C_3"/>
    <property type="match status" value="1"/>
</dbReference>
<dbReference type="PANTHER" id="PTHR43272:SF33">
    <property type="entry name" value="AMP-BINDING DOMAIN-CONTAINING PROTEIN-RELATED"/>
    <property type="match status" value="1"/>
</dbReference>
<reference evidence="4" key="1">
    <citation type="submission" date="2021-09" db="EMBL/GenBank/DDBJ databases">
        <title>Fulvivirga sp. isolated from coastal sediment.</title>
        <authorList>
            <person name="Yu H."/>
        </authorList>
    </citation>
    <scope>NUCLEOTIDE SEQUENCE</scope>
    <source>
        <strain evidence="4">1062</strain>
    </source>
</reference>
<dbReference type="InterPro" id="IPR000873">
    <property type="entry name" value="AMP-dep_synth/lig_dom"/>
</dbReference>
<dbReference type="GO" id="GO:0005524">
    <property type="term" value="F:ATP binding"/>
    <property type="evidence" value="ECO:0007669"/>
    <property type="project" value="UniProtKB-KW"/>
</dbReference>
<protein>
    <submittedName>
        <fullName evidence="4">Long-chain fatty acid--CoA ligase</fullName>
    </submittedName>
</protein>
<gene>
    <name evidence="4" type="ORF">LDX50_26800</name>
</gene>
<dbReference type="Proteomes" id="UP001139409">
    <property type="component" value="Unassembled WGS sequence"/>
</dbReference>
<dbReference type="PANTHER" id="PTHR43272">
    <property type="entry name" value="LONG-CHAIN-FATTY-ACID--COA LIGASE"/>
    <property type="match status" value="1"/>
</dbReference>
<dbReference type="InterPro" id="IPR020845">
    <property type="entry name" value="AMP-binding_CS"/>
</dbReference>
<dbReference type="GO" id="GO:0016020">
    <property type="term" value="C:membrane"/>
    <property type="evidence" value="ECO:0007669"/>
    <property type="project" value="TreeGrafter"/>
</dbReference>
<feature type="domain" description="AMP-dependent synthetase/ligase" evidence="3">
    <location>
        <begin position="13"/>
        <end position="415"/>
    </location>
</feature>